<proteinExistence type="predicted"/>
<dbReference type="PROSITE" id="PS50878">
    <property type="entry name" value="RT_POL"/>
    <property type="match status" value="1"/>
</dbReference>
<dbReference type="PANTHER" id="PTHR33481">
    <property type="entry name" value="REVERSE TRANSCRIPTASE"/>
    <property type="match status" value="1"/>
</dbReference>
<dbReference type="EMBL" id="JABXXO010000014">
    <property type="protein sequence ID" value="KAF7761106.1"/>
    <property type="molecule type" value="Genomic_DNA"/>
</dbReference>
<dbReference type="Proteomes" id="UP000629468">
    <property type="component" value="Unassembled WGS sequence"/>
</dbReference>
<dbReference type="InterPro" id="IPR000477">
    <property type="entry name" value="RT_dom"/>
</dbReference>
<dbReference type="SUPFAM" id="SSF56672">
    <property type="entry name" value="DNA/RNA polymerases"/>
    <property type="match status" value="1"/>
</dbReference>
<organism evidence="2 3">
    <name type="scientific">Agaricus bisporus var. burnettii</name>
    <dbReference type="NCBI Taxonomy" id="192524"/>
    <lineage>
        <taxon>Eukaryota</taxon>
        <taxon>Fungi</taxon>
        <taxon>Dikarya</taxon>
        <taxon>Basidiomycota</taxon>
        <taxon>Agaricomycotina</taxon>
        <taxon>Agaricomycetes</taxon>
        <taxon>Agaricomycetidae</taxon>
        <taxon>Agaricales</taxon>
        <taxon>Agaricineae</taxon>
        <taxon>Agaricaceae</taxon>
        <taxon>Agaricus</taxon>
    </lineage>
</organism>
<evidence type="ECO:0000313" key="2">
    <source>
        <dbReference type="EMBL" id="KAF7761106.1"/>
    </source>
</evidence>
<evidence type="ECO:0000313" key="3">
    <source>
        <dbReference type="Proteomes" id="UP000629468"/>
    </source>
</evidence>
<dbReference type="InterPro" id="IPR043502">
    <property type="entry name" value="DNA/RNA_pol_sf"/>
</dbReference>
<dbReference type="PANTHER" id="PTHR33481:SF1">
    <property type="entry name" value="ENDONUCLEASE_EXONUCLEASE_PHOSPHATASE DOMAIN-CONTAINING PROTEIN-RELATED"/>
    <property type="match status" value="1"/>
</dbReference>
<reference evidence="2 3" key="1">
    <citation type="journal article" name="Sci. Rep.">
        <title>Telomere-to-telomere assembled and centromere annotated genomes of the two main subspecies of the button mushroom Agaricus bisporus reveal especially polymorphic chromosome ends.</title>
        <authorList>
            <person name="Sonnenberg A.S.M."/>
            <person name="Sedaghat-Telgerd N."/>
            <person name="Lavrijssen B."/>
            <person name="Ohm R.A."/>
            <person name="Hendrickx P.M."/>
            <person name="Scholtmeijer K."/>
            <person name="Baars J.J.P."/>
            <person name="van Peer A."/>
        </authorList>
    </citation>
    <scope>NUCLEOTIDE SEQUENCE [LARGE SCALE GENOMIC DNA]</scope>
    <source>
        <strain evidence="2 3">H119_p4</strain>
    </source>
</reference>
<accession>A0A8H7C350</accession>
<feature type="domain" description="Reverse transcriptase" evidence="1">
    <location>
        <begin position="1"/>
        <end position="222"/>
    </location>
</feature>
<evidence type="ECO:0000259" key="1">
    <source>
        <dbReference type="PROSITE" id="PS50878"/>
    </source>
</evidence>
<comment type="caution">
    <text evidence="2">The sequence shown here is derived from an EMBL/GenBank/DDBJ whole genome shotgun (WGS) entry which is preliminary data.</text>
</comment>
<protein>
    <recommendedName>
        <fullName evidence="1">Reverse transcriptase domain-containing protein</fullName>
    </recommendedName>
</protein>
<name>A0A8H7C350_AGABI</name>
<dbReference type="AlphaFoldDB" id="A0A8H7C350"/>
<sequence length="315" mass="35277">MYSTPCAFRPIVLLNTLGKLIEKMISTRLQFDGVEYGLFHARQFGGIRQRSTEDAGAFLTHLICAGWAKGLKTSVIAFDMAQFFPSLNHEVLLRVLSQQGFLASVWNFFASYLVGRQTSYRWNMFESPNFQADVGVGQGSALSPVLSALYFSLVMKVFYQRISHSKCDVLSYVDYGTLVCQSRTLDQNLPKLSEAYEETFDIVYSTKAFSTVCTVGMLGNSLRGLSPMHKCLLYRSCVVPVAMYGMNLWYHGFSKSKGHLESLRKMQHRAALWITGAFCTSPNKGVESLAGLIPIHLHIKKLAARAVLRPKPFHA</sequence>
<dbReference type="Pfam" id="PF00078">
    <property type="entry name" value="RVT_1"/>
    <property type="match status" value="1"/>
</dbReference>
<gene>
    <name evidence="2" type="ORF">Agabi119p4_10515</name>
</gene>